<evidence type="ECO:0000313" key="4">
    <source>
        <dbReference type="EMBL" id="PWR72103.1"/>
    </source>
</evidence>
<dbReference type="Gene3D" id="3.40.50.360">
    <property type="match status" value="1"/>
</dbReference>
<feature type="domain" description="NADPH-dependent FMN reductase-like" evidence="3">
    <location>
        <begin position="1"/>
        <end position="135"/>
    </location>
</feature>
<evidence type="ECO:0000259" key="3">
    <source>
        <dbReference type="Pfam" id="PF03358"/>
    </source>
</evidence>
<sequence length="163" mass="17248">MKITVIYHSHSGKTRIIVEKIHHKIGGDLIEVVPNQQYSTLSAVTKGCYRALTGTADLVTPASIALDDADLVVLACPVWAGKPTPVMNGALKALSGEDGKRVFLIVTCNDAKSGEQAITLLRSRVTDAGLIPVGEGILDKHAVISDQAITPLIEKIRSVDGIA</sequence>
<dbReference type="Proteomes" id="UP000245657">
    <property type="component" value="Unassembled WGS sequence"/>
</dbReference>
<name>A0A2V2NA14_9EURY</name>
<dbReference type="OrthoDB" id="73155at2157"/>
<keyword evidence="5" id="KW-1185">Reference proteome</keyword>
<dbReference type="AlphaFoldDB" id="A0A2V2NA14"/>
<dbReference type="GO" id="GO:0016491">
    <property type="term" value="F:oxidoreductase activity"/>
    <property type="evidence" value="ECO:0007669"/>
    <property type="project" value="InterPro"/>
</dbReference>
<evidence type="ECO:0000256" key="2">
    <source>
        <dbReference type="ARBA" id="ARBA00038292"/>
    </source>
</evidence>
<evidence type="ECO:0000313" key="5">
    <source>
        <dbReference type="Proteomes" id="UP000245657"/>
    </source>
</evidence>
<protein>
    <recommendedName>
        <fullName evidence="3">NADPH-dependent FMN reductase-like domain-containing protein</fullName>
    </recommendedName>
</protein>
<dbReference type="RefSeq" id="WP_109968593.1">
    <property type="nucleotide sequence ID" value="NZ_CP176093.1"/>
</dbReference>
<reference evidence="4 5" key="1">
    <citation type="submission" date="2018-05" db="EMBL/GenBank/DDBJ databases">
        <title>Draft genome of Methanospirillum lacunae Ki8-1.</title>
        <authorList>
            <person name="Dueholm M.S."/>
            <person name="Nielsen P.H."/>
            <person name="Bakmann L.F."/>
            <person name="Otzen D.E."/>
        </authorList>
    </citation>
    <scope>NUCLEOTIDE SEQUENCE [LARGE SCALE GENOMIC DNA]</scope>
    <source>
        <strain evidence="4 5">Ki8-1</strain>
    </source>
</reference>
<comment type="caution">
    <text evidence="4">The sequence shown here is derived from an EMBL/GenBank/DDBJ whole genome shotgun (WGS) entry which is preliminary data.</text>
</comment>
<dbReference type="SUPFAM" id="SSF52218">
    <property type="entry name" value="Flavoproteins"/>
    <property type="match status" value="1"/>
</dbReference>
<evidence type="ECO:0000256" key="1">
    <source>
        <dbReference type="ARBA" id="ARBA00001966"/>
    </source>
</evidence>
<comment type="similarity">
    <text evidence="2">Belongs to the SsuE family. Isf subfamily.</text>
</comment>
<dbReference type="Pfam" id="PF03358">
    <property type="entry name" value="FMN_red"/>
    <property type="match status" value="1"/>
</dbReference>
<comment type="cofactor">
    <cofactor evidence="1">
        <name>[4Fe-4S] cluster</name>
        <dbReference type="ChEBI" id="CHEBI:49883"/>
    </cofactor>
</comment>
<organism evidence="4 5">
    <name type="scientific">Methanospirillum lacunae</name>
    <dbReference type="NCBI Taxonomy" id="668570"/>
    <lineage>
        <taxon>Archaea</taxon>
        <taxon>Methanobacteriati</taxon>
        <taxon>Methanobacteriota</taxon>
        <taxon>Stenosarchaea group</taxon>
        <taxon>Methanomicrobia</taxon>
        <taxon>Methanomicrobiales</taxon>
        <taxon>Methanospirillaceae</taxon>
        <taxon>Methanospirillum</taxon>
    </lineage>
</organism>
<accession>A0A2V2NA14</accession>
<gene>
    <name evidence="4" type="ORF">DK846_08925</name>
</gene>
<dbReference type="InterPro" id="IPR029039">
    <property type="entry name" value="Flavoprotein-like_sf"/>
</dbReference>
<dbReference type="InterPro" id="IPR005025">
    <property type="entry name" value="FMN_Rdtase-like_dom"/>
</dbReference>
<dbReference type="EMBL" id="QGMY01000007">
    <property type="protein sequence ID" value="PWR72103.1"/>
    <property type="molecule type" value="Genomic_DNA"/>
</dbReference>
<dbReference type="GeneID" id="97548032"/>
<proteinExistence type="inferred from homology"/>